<dbReference type="Pfam" id="PF02845">
    <property type="entry name" value="CUE"/>
    <property type="match status" value="1"/>
</dbReference>
<evidence type="ECO:0000259" key="2">
    <source>
        <dbReference type="PROSITE" id="PS51140"/>
    </source>
</evidence>
<dbReference type="GO" id="GO:0004519">
    <property type="term" value="F:endonuclease activity"/>
    <property type="evidence" value="ECO:0007669"/>
    <property type="project" value="TreeGrafter"/>
</dbReference>
<dbReference type="GO" id="GO:0043130">
    <property type="term" value="F:ubiquitin binding"/>
    <property type="evidence" value="ECO:0007669"/>
    <property type="project" value="InterPro"/>
</dbReference>
<proteinExistence type="predicted"/>
<dbReference type="PANTHER" id="PTHR46535">
    <property type="entry name" value="NEDD4-BINDING PROTEIN 2"/>
    <property type="match status" value="1"/>
</dbReference>
<dbReference type="PROSITE" id="PS51140">
    <property type="entry name" value="CUE"/>
    <property type="match status" value="1"/>
</dbReference>
<feature type="domain" description="Smr" evidence="1">
    <location>
        <begin position="383"/>
        <end position="458"/>
    </location>
</feature>
<keyword evidence="4" id="KW-1185">Reference proteome</keyword>
<dbReference type="GO" id="GO:0005634">
    <property type="term" value="C:nucleus"/>
    <property type="evidence" value="ECO:0007669"/>
    <property type="project" value="TreeGrafter"/>
</dbReference>
<evidence type="ECO:0000313" key="3">
    <source>
        <dbReference type="EMBL" id="SSD61748.1"/>
    </source>
</evidence>
<dbReference type="Proteomes" id="UP000262825">
    <property type="component" value="Unassembled WGS sequence"/>
</dbReference>
<organism evidence="3 4">
    <name type="scientific">Saccharomycodes ludwigii</name>
    <dbReference type="NCBI Taxonomy" id="36035"/>
    <lineage>
        <taxon>Eukaryota</taxon>
        <taxon>Fungi</taxon>
        <taxon>Dikarya</taxon>
        <taxon>Ascomycota</taxon>
        <taxon>Saccharomycotina</taxon>
        <taxon>Saccharomycetes</taxon>
        <taxon>Saccharomycodales</taxon>
        <taxon>Saccharomycodaceae</taxon>
        <taxon>Saccharomycodes</taxon>
    </lineage>
</organism>
<evidence type="ECO:0000259" key="1">
    <source>
        <dbReference type="PROSITE" id="PS50828"/>
    </source>
</evidence>
<dbReference type="CDD" id="cd14279">
    <property type="entry name" value="CUE"/>
    <property type="match status" value="1"/>
</dbReference>
<dbReference type="VEuPathDB" id="FungiDB:SCODWIG_03509"/>
<feature type="domain" description="CUE" evidence="2">
    <location>
        <begin position="5"/>
        <end position="48"/>
    </location>
</feature>
<dbReference type="InterPro" id="IPR003892">
    <property type="entry name" value="CUE"/>
</dbReference>
<name>A0A376BAN0_9ASCO</name>
<dbReference type="PROSITE" id="PS50828">
    <property type="entry name" value="SMR"/>
    <property type="match status" value="1"/>
</dbReference>
<dbReference type="EMBL" id="UFAJ01000870">
    <property type="protein sequence ID" value="SSD61748.1"/>
    <property type="molecule type" value="Genomic_DNA"/>
</dbReference>
<reference evidence="4" key="1">
    <citation type="submission" date="2018-06" db="EMBL/GenBank/DDBJ databases">
        <authorList>
            <person name="Guldener U."/>
        </authorList>
    </citation>
    <scope>NUCLEOTIDE SEQUENCE [LARGE SCALE GENOMIC DNA]</scope>
    <source>
        <strain evidence="4">UTAD17</strain>
    </source>
</reference>
<accession>A0A376BAN0</accession>
<evidence type="ECO:0008006" key="5">
    <source>
        <dbReference type="Google" id="ProtNLM"/>
    </source>
</evidence>
<sequence>MNKKANETTILTLAELFPSMHLDVLTRTLNDADQNLELACSMLLSGNQVVEEPVDQQYEKEEIKVPDKLSEMFPKLSRNFINNILLQEKNDIEKVIPLLLNYEALSNQDIKEQQEIQKAIKNKPTIEETKDQWSKTTKNINKIMDLTGIPETLARNAYFKSNFSTANAIISIIENYKEYTGNNLNAVSLNNNNNNIPINSSPPMSRIKGGKVQSANGYSYKAINFSDNQILKPLSMTQVPKKDNPFSAYRYSATTSQAIELEEILNGNPVLKTINRNFLRKALEFYNGDVDKTILLCKFLIDEKAAALTFKIHEGHSGLVFTPSNYKRKSEPPFRDIPMQENHACINNINTSMNKLSFSAFRSREDYLKAKKMLETMFDTFKLDFHSFTSEETLSILEIALEMWWNEEMTQRELDKCNLSLNKVQYVNPLTIVTGRGLHSIGGRPIIKIKVQKYLNTNGYVFEDGPSYYIVDGRRKKKAPM</sequence>
<evidence type="ECO:0000313" key="4">
    <source>
        <dbReference type="Proteomes" id="UP000262825"/>
    </source>
</evidence>
<gene>
    <name evidence="3" type="ORF">SCODWIG_03509</name>
</gene>
<dbReference type="SMART" id="SM00463">
    <property type="entry name" value="SMR"/>
    <property type="match status" value="1"/>
</dbReference>
<dbReference type="InterPro" id="IPR036063">
    <property type="entry name" value="Smr_dom_sf"/>
</dbReference>
<dbReference type="AlphaFoldDB" id="A0A376BAN0"/>
<dbReference type="Gene3D" id="3.30.1370.110">
    <property type="match status" value="1"/>
</dbReference>
<dbReference type="SUPFAM" id="SSF160443">
    <property type="entry name" value="SMR domain-like"/>
    <property type="match status" value="1"/>
</dbReference>
<dbReference type="SMART" id="SM00546">
    <property type="entry name" value="CUE"/>
    <property type="match status" value="2"/>
</dbReference>
<dbReference type="PANTHER" id="PTHR46535:SF1">
    <property type="entry name" value="NEDD4-BINDING PROTEIN 2"/>
    <property type="match status" value="1"/>
</dbReference>
<dbReference type="OrthoDB" id="4080456at2759"/>
<protein>
    <recommendedName>
        <fullName evidence="5">Ubiquitin-binding protein CUE2</fullName>
    </recommendedName>
</protein>
<dbReference type="InterPro" id="IPR002625">
    <property type="entry name" value="Smr_dom"/>
</dbReference>
<dbReference type="InterPro" id="IPR052772">
    <property type="entry name" value="Endo/PolyKinase_Domain-Protein"/>
</dbReference>